<protein>
    <recommendedName>
        <fullName evidence="5">TrbC/VIRB2 family protein</fullName>
    </recommendedName>
</protein>
<organism evidence="3 4">
    <name type="scientific">Thermodesulfitimonas autotrophica</name>
    <dbReference type="NCBI Taxonomy" id="1894989"/>
    <lineage>
        <taxon>Bacteria</taxon>
        <taxon>Bacillati</taxon>
        <taxon>Bacillota</taxon>
        <taxon>Clostridia</taxon>
        <taxon>Thermoanaerobacterales</taxon>
        <taxon>Thermoanaerobacteraceae</taxon>
        <taxon>Thermodesulfitimonas</taxon>
    </lineage>
</organism>
<keyword evidence="1" id="KW-1133">Transmembrane helix</keyword>
<dbReference type="Proteomes" id="UP000282654">
    <property type="component" value="Unassembled WGS sequence"/>
</dbReference>
<keyword evidence="2" id="KW-0732">Signal</keyword>
<feature type="signal peptide" evidence="2">
    <location>
        <begin position="1"/>
        <end position="20"/>
    </location>
</feature>
<keyword evidence="1" id="KW-0812">Transmembrane</keyword>
<keyword evidence="1" id="KW-0472">Membrane</keyword>
<feature type="chain" id="PRO_5018287260" description="TrbC/VIRB2 family protein" evidence="2">
    <location>
        <begin position="21"/>
        <end position="125"/>
    </location>
</feature>
<reference evidence="3 4" key="1">
    <citation type="submission" date="2018-11" db="EMBL/GenBank/DDBJ databases">
        <title>Genomic Encyclopedia of Type Strains, Phase IV (KMG-IV): sequencing the most valuable type-strain genomes for metagenomic binning, comparative biology and taxonomic classification.</title>
        <authorList>
            <person name="Goeker M."/>
        </authorList>
    </citation>
    <scope>NUCLEOTIDE SEQUENCE [LARGE SCALE GENOMIC DNA]</scope>
    <source>
        <strain evidence="3 4">DSM 102936</strain>
    </source>
</reference>
<evidence type="ECO:0000313" key="4">
    <source>
        <dbReference type="Proteomes" id="UP000282654"/>
    </source>
</evidence>
<evidence type="ECO:0000256" key="1">
    <source>
        <dbReference type="SAM" id="Phobius"/>
    </source>
</evidence>
<sequence>MRTLALLLLCLFLFAVPARAADAPSNPPSQQQTGIDVKPISPDEVVKSFDKIGNNVAHVGKGMAKNLIPVSFIAAAILILIGFAVASLTKSFLKAGFGVLAGLIVMYILVFHGEKVIGFLKGLTQ</sequence>
<gene>
    <name evidence="3" type="ORF">EDD75_0424</name>
</gene>
<dbReference type="RefSeq" id="WP_123927315.1">
    <property type="nucleotide sequence ID" value="NZ_RKRE01000001.1"/>
</dbReference>
<dbReference type="EMBL" id="RKRE01000001">
    <property type="protein sequence ID" value="RPF49605.1"/>
    <property type="molecule type" value="Genomic_DNA"/>
</dbReference>
<evidence type="ECO:0000256" key="2">
    <source>
        <dbReference type="SAM" id="SignalP"/>
    </source>
</evidence>
<name>A0A3N5BUP2_9THEO</name>
<accession>A0A3N5BUP2</accession>
<proteinExistence type="predicted"/>
<evidence type="ECO:0008006" key="5">
    <source>
        <dbReference type="Google" id="ProtNLM"/>
    </source>
</evidence>
<evidence type="ECO:0000313" key="3">
    <source>
        <dbReference type="EMBL" id="RPF49605.1"/>
    </source>
</evidence>
<dbReference type="AlphaFoldDB" id="A0A3N5BUP2"/>
<keyword evidence="4" id="KW-1185">Reference proteome</keyword>
<feature type="transmembrane region" description="Helical" evidence="1">
    <location>
        <begin position="95"/>
        <end position="113"/>
    </location>
</feature>
<feature type="transmembrane region" description="Helical" evidence="1">
    <location>
        <begin position="67"/>
        <end position="88"/>
    </location>
</feature>
<comment type="caution">
    <text evidence="3">The sequence shown here is derived from an EMBL/GenBank/DDBJ whole genome shotgun (WGS) entry which is preliminary data.</text>
</comment>